<comment type="caution">
    <text evidence="2">The sequence shown here is derived from an EMBL/GenBank/DDBJ whole genome shotgun (WGS) entry which is preliminary data.</text>
</comment>
<sequence>MQMLTSSVDRLAALVDVPVGMLPPEVSEVVRLPLFAVALLLVMVLLVRKGVIWASKLLDHALRGVATGLACAALTVLVVPTVAFRAADKPVPTLICNVDDSIASAADWTLNSVRSLSAGFTKLARLHIAIVLLLSALMFYAWNEGQCGTDSESCTKPVQEWAATVSE</sequence>
<name>A0A4S8QEM7_9ACTN</name>
<keyword evidence="1" id="KW-0472">Membrane</keyword>
<feature type="transmembrane region" description="Helical" evidence="1">
    <location>
        <begin position="29"/>
        <end position="48"/>
    </location>
</feature>
<evidence type="ECO:0000313" key="3">
    <source>
        <dbReference type="Proteomes" id="UP000308760"/>
    </source>
</evidence>
<dbReference type="OrthoDB" id="5198678at2"/>
<dbReference type="RefSeq" id="WP_136533966.1">
    <property type="nucleotide sequence ID" value="NZ_STGY01000029.1"/>
</dbReference>
<proteinExistence type="predicted"/>
<gene>
    <name evidence="2" type="ORF">FAB82_07720</name>
</gene>
<dbReference type="Proteomes" id="UP000308760">
    <property type="component" value="Unassembled WGS sequence"/>
</dbReference>
<reference evidence="3" key="1">
    <citation type="submission" date="2019-04" db="EMBL/GenBank/DDBJ databases">
        <title>Nocardioides xinjiangensis sp. nov.</title>
        <authorList>
            <person name="Liu S."/>
        </authorList>
    </citation>
    <scope>NUCLEOTIDE SEQUENCE [LARGE SCALE GENOMIC DNA]</scope>
    <source>
        <strain evidence="3">18</strain>
    </source>
</reference>
<evidence type="ECO:0000313" key="2">
    <source>
        <dbReference type="EMBL" id="THV42121.1"/>
    </source>
</evidence>
<accession>A0A4S8QEM7</accession>
<dbReference type="AlphaFoldDB" id="A0A4S8QEM7"/>
<protein>
    <submittedName>
        <fullName evidence="2">Uncharacterized protein</fullName>
    </submittedName>
</protein>
<reference evidence="2 3" key="2">
    <citation type="submission" date="2019-05" db="EMBL/GenBank/DDBJ databases">
        <title>Glycomyces buryatensis sp. nov.</title>
        <authorList>
            <person name="Nikitina E."/>
        </authorList>
    </citation>
    <scope>NUCLEOTIDE SEQUENCE [LARGE SCALE GENOMIC DNA]</scope>
    <source>
        <strain evidence="2 3">18</strain>
    </source>
</reference>
<keyword evidence="1" id="KW-1133">Transmembrane helix</keyword>
<feature type="transmembrane region" description="Helical" evidence="1">
    <location>
        <begin position="60"/>
        <end position="84"/>
    </location>
</feature>
<feature type="transmembrane region" description="Helical" evidence="1">
    <location>
        <begin position="123"/>
        <end position="142"/>
    </location>
</feature>
<evidence type="ECO:0000256" key="1">
    <source>
        <dbReference type="SAM" id="Phobius"/>
    </source>
</evidence>
<organism evidence="2 3">
    <name type="scientific">Glycomyces buryatensis</name>
    <dbReference type="NCBI Taxonomy" id="2570927"/>
    <lineage>
        <taxon>Bacteria</taxon>
        <taxon>Bacillati</taxon>
        <taxon>Actinomycetota</taxon>
        <taxon>Actinomycetes</taxon>
        <taxon>Glycomycetales</taxon>
        <taxon>Glycomycetaceae</taxon>
        <taxon>Glycomyces</taxon>
    </lineage>
</organism>
<keyword evidence="3" id="KW-1185">Reference proteome</keyword>
<dbReference type="EMBL" id="STGY01000029">
    <property type="protein sequence ID" value="THV42121.1"/>
    <property type="molecule type" value="Genomic_DNA"/>
</dbReference>
<keyword evidence="1" id="KW-0812">Transmembrane</keyword>